<reference evidence="4 5" key="1">
    <citation type="submission" date="2020-07" db="EMBL/GenBank/DDBJ databases">
        <title>Sequencing the genomes of 1000 actinobacteria strains.</title>
        <authorList>
            <person name="Klenk H.-P."/>
        </authorList>
    </citation>
    <scope>NUCLEOTIDE SEQUENCE [LARGE SCALE GENOMIC DNA]</scope>
    <source>
        <strain evidence="4 5">DSM 24482</strain>
    </source>
</reference>
<dbReference type="Proteomes" id="UP000618382">
    <property type="component" value="Unassembled WGS sequence"/>
</dbReference>
<evidence type="ECO:0000256" key="2">
    <source>
        <dbReference type="SAM" id="Phobius"/>
    </source>
</evidence>
<reference evidence="3 6" key="2">
    <citation type="submission" date="2021-01" db="EMBL/GenBank/DDBJ databases">
        <title>Whole genome shotgun sequence of Cellulomonas oligotrophica NBRC 109435.</title>
        <authorList>
            <person name="Komaki H."/>
            <person name="Tamura T."/>
        </authorList>
    </citation>
    <scope>NUCLEOTIDE SEQUENCE [LARGE SCALE GENOMIC DNA]</scope>
    <source>
        <strain evidence="3 6">NBRC 109435</strain>
    </source>
</reference>
<keyword evidence="2" id="KW-0812">Transmembrane</keyword>
<evidence type="ECO:0000313" key="3">
    <source>
        <dbReference type="EMBL" id="GIG32145.1"/>
    </source>
</evidence>
<dbReference type="AlphaFoldDB" id="A0A7Y9FGS0"/>
<proteinExistence type="predicted"/>
<name>A0A7Y9FGS0_9CELL</name>
<evidence type="ECO:0000313" key="5">
    <source>
        <dbReference type="Proteomes" id="UP000577956"/>
    </source>
</evidence>
<gene>
    <name evidence="4" type="ORF">BKA21_002618</name>
    <name evidence="3" type="ORF">Col01nite_13040</name>
</gene>
<evidence type="ECO:0000313" key="4">
    <source>
        <dbReference type="EMBL" id="NYD87069.1"/>
    </source>
</evidence>
<sequence>MDDRHDPRPVRRLPARVYWVRRLVVLGLPLLLVGILVGWLVGRGGGTPVATGSPTSTPTGSAPATPTDAGTTDAPDGGVEDCADPALTVAIEPTAAAFGAGEEPTFEVTLTNTGADPCLVDAGEAARTIVVTSGDDRVWSNRDCLGEDVPERTLLLAGDQSDVTTFTWTRVRSAEGCPDGLPEPGAGSYAIGLEVQDVEAPGATFGLG</sequence>
<keyword evidence="2" id="KW-1133">Transmembrane helix</keyword>
<dbReference type="EMBL" id="BONN01000003">
    <property type="protein sequence ID" value="GIG32145.1"/>
    <property type="molecule type" value="Genomic_DNA"/>
</dbReference>
<comment type="caution">
    <text evidence="4">The sequence shown here is derived from an EMBL/GenBank/DDBJ whole genome shotgun (WGS) entry which is preliminary data.</text>
</comment>
<dbReference type="EMBL" id="JACCBK010000001">
    <property type="protein sequence ID" value="NYD87069.1"/>
    <property type="molecule type" value="Genomic_DNA"/>
</dbReference>
<feature type="compositionally biased region" description="Low complexity" evidence="1">
    <location>
        <begin position="49"/>
        <end position="77"/>
    </location>
</feature>
<accession>A0A7Y9FGS0</accession>
<organism evidence="4 5">
    <name type="scientific">Cellulomonas oligotrophica</name>
    <dbReference type="NCBI Taxonomy" id="931536"/>
    <lineage>
        <taxon>Bacteria</taxon>
        <taxon>Bacillati</taxon>
        <taxon>Actinomycetota</taxon>
        <taxon>Actinomycetes</taxon>
        <taxon>Micrococcales</taxon>
        <taxon>Cellulomonadaceae</taxon>
        <taxon>Cellulomonas</taxon>
    </lineage>
</organism>
<protein>
    <recommendedName>
        <fullName evidence="7">DUF4232 domain-containing protein</fullName>
    </recommendedName>
</protein>
<evidence type="ECO:0008006" key="7">
    <source>
        <dbReference type="Google" id="ProtNLM"/>
    </source>
</evidence>
<feature type="transmembrane region" description="Helical" evidence="2">
    <location>
        <begin position="20"/>
        <end position="41"/>
    </location>
</feature>
<dbReference type="RefSeq" id="WP_140459535.1">
    <property type="nucleotide sequence ID" value="NZ_BAABFI010000008.1"/>
</dbReference>
<keyword evidence="6" id="KW-1185">Reference proteome</keyword>
<keyword evidence="2" id="KW-0472">Membrane</keyword>
<evidence type="ECO:0000256" key="1">
    <source>
        <dbReference type="SAM" id="MobiDB-lite"/>
    </source>
</evidence>
<dbReference type="Proteomes" id="UP000577956">
    <property type="component" value="Unassembled WGS sequence"/>
</dbReference>
<evidence type="ECO:0000313" key="6">
    <source>
        <dbReference type="Proteomes" id="UP000618382"/>
    </source>
</evidence>
<feature type="region of interest" description="Disordered" evidence="1">
    <location>
        <begin position="49"/>
        <end position="80"/>
    </location>
</feature>